<dbReference type="AlphaFoldDB" id="A0A6G9YVJ1"/>
<protein>
    <submittedName>
        <fullName evidence="1">Uncharacterized protein</fullName>
    </submittedName>
</protein>
<dbReference type="Proteomes" id="UP000500953">
    <property type="component" value="Chromosome"/>
</dbReference>
<dbReference type="EMBL" id="CP046173">
    <property type="protein sequence ID" value="QIS17170.1"/>
    <property type="molecule type" value="Genomic_DNA"/>
</dbReference>
<organism evidence="1 2">
    <name type="scientific">Nocardia terpenica</name>
    <dbReference type="NCBI Taxonomy" id="455432"/>
    <lineage>
        <taxon>Bacteria</taxon>
        <taxon>Bacillati</taxon>
        <taxon>Actinomycetota</taxon>
        <taxon>Actinomycetes</taxon>
        <taxon>Mycobacteriales</taxon>
        <taxon>Nocardiaceae</taxon>
        <taxon>Nocardia</taxon>
    </lineage>
</organism>
<dbReference type="RefSeq" id="WP_167484593.1">
    <property type="nucleotide sequence ID" value="NZ_CP046173.1"/>
</dbReference>
<proteinExistence type="predicted"/>
<evidence type="ECO:0000313" key="1">
    <source>
        <dbReference type="EMBL" id="QIS17170.1"/>
    </source>
</evidence>
<reference evidence="1 2" key="1">
    <citation type="journal article" date="2019" name="ACS Chem. Biol.">
        <title>Identification and Mobilization of a Cryptic Antibiotic Biosynthesis Gene Locus from a Human-Pathogenic Nocardia Isolate.</title>
        <authorList>
            <person name="Herisse M."/>
            <person name="Ishida K."/>
            <person name="Porter J.L."/>
            <person name="Howden B."/>
            <person name="Hertweck C."/>
            <person name="Stinear T.P."/>
            <person name="Pidot S.J."/>
        </authorList>
    </citation>
    <scope>NUCLEOTIDE SEQUENCE [LARGE SCALE GENOMIC DNA]</scope>
    <source>
        <strain evidence="1 2">AUSMDU00012715</strain>
    </source>
</reference>
<sequence>MPRIPRDTARIDILQDDRYDRERYCDASGRLIETRDIDPHTSELVHRNIQPGM</sequence>
<accession>A0A6G9YVJ1</accession>
<gene>
    <name evidence="1" type="ORF">F6W96_01410</name>
</gene>
<evidence type="ECO:0000313" key="2">
    <source>
        <dbReference type="Proteomes" id="UP000500953"/>
    </source>
</evidence>
<name>A0A6G9YVJ1_9NOCA</name>